<dbReference type="NCBIfam" id="TIGR00826">
    <property type="entry name" value="EIIB_glc"/>
    <property type="match status" value="1"/>
</dbReference>
<feature type="transmembrane region" description="Helical" evidence="10">
    <location>
        <begin position="318"/>
        <end position="345"/>
    </location>
</feature>
<feature type="transmembrane region" description="Helical" evidence="10">
    <location>
        <begin position="75"/>
        <end position="97"/>
    </location>
</feature>
<proteinExistence type="predicted"/>
<evidence type="ECO:0000259" key="12">
    <source>
        <dbReference type="PROSITE" id="PS51103"/>
    </source>
</evidence>
<feature type="transmembrane region" description="Helical" evidence="10">
    <location>
        <begin position="352"/>
        <end position="370"/>
    </location>
</feature>
<dbReference type="CDD" id="cd00212">
    <property type="entry name" value="PTS_IIB_glc"/>
    <property type="match status" value="1"/>
</dbReference>
<evidence type="ECO:0000256" key="3">
    <source>
        <dbReference type="ARBA" id="ARBA00022475"/>
    </source>
</evidence>
<evidence type="ECO:0000256" key="9">
    <source>
        <dbReference type="PROSITE-ProRule" id="PRU00421"/>
    </source>
</evidence>
<feature type="domain" description="PTS EIIC type-1" evidence="12">
    <location>
        <begin position="8"/>
        <end position="410"/>
    </location>
</feature>
<dbReference type="PANTHER" id="PTHR30009:SF20">
    <property type="entry name" value="PTS SYSTEM GLUCOSE-SPECIFIC EIICB COMPONENT-RELATED"/>
    <property type="match status" value="1"/>
</dbReference>
<keyword evidence="8 10" id="KW-0472">Membrane</keyword>
<keyword evidence="14" id="KW-1185">Reference proteome</keyword>
<dbReference type="Proteomes" id="UP000686327">
    <property type="component" value="Unassembled WGS sequence"/>
</dbReference>
<feature type="transmembrane region" description="Helical" evidence="10">
    <location>
        <begin position="43"/>
        <end position="63"/>
    </location>
</feature>
<evidence type="ECO:0000256" key="4">
    <source>
        <dbReference type="ARBA" id="ARBA00022597"/>
    </source>
</evidence>
<evidence type="ECO:0000256" key="1">
    <source>
        <dbReference type="ARBA" id="ARBA00004651"/>
    </source>
</evidence>
<dbReference type="PROSITE" id="PS51103">
    <property type="entry name" value="PTS_EIIC_TYPE_1"/>
    <property type="match status" value="1"/>
</dbReference>
<evidence type="ECO:0000256" key="5">
    <source>
        <dbReference type="ARBA" id="ARBA00022683"/>
    </source>
</evidence>
<dbReference type="PROSITE" id="PS51098">
    <property type="entry name" value="PTS_EIIB_TYPE_1"/>
    <property type="match status" value="1"/>
</dbReference>
<evidence type="ECO:0000256" key="10">
    <source>
        <dbReference type="SAM" id="Phobius"/>
    </source>
</evidence>
<evidence type="ECO:0000256" key="6">
    <source>
        <dbReference type="ARBA" id="ARBA00022692"/>
    </source>
</evidence>
<comment type="caution">
    <text evidence="13">The sequence shown here is derived from an EMBL/GenBank/DDBJ whole genome shotgun (WGS) entry which is preliminary data.</text>
</comment>
<reference evidence="14" key="1">
    <citation type="submission" date="2023-07" db="EMBL/GenBank/DDBJ databases">
        <title>Cedecea davisae an AmpC producer and its therapeutic implications.</title>
        <authorList>
            <person name="Notter J."/>
        </authorList>
    </citation>
    <scope>NUCLEOTIDE SEQUENCE [LARGE SCALE GENOMIC DNA]</scope>
    <source>
        <strain evidence="14">1</strain>
    </source>
</reference>
<evidence type="ECO:0000313" key="13">
    <source>
        <dbReference type="EMBL" id="MBU4684508.1"/>
    </source>
</evidence>
<keyword evidence="7 10" id="KW-1133">Transmembrane helix</keyword>
<feature type="transmembrane region" description="Helical" evidence="10">
    <location>
        <begin position="20"/>
        <end position="37"/>
    </location>
</feature>
<dbReference type="RefSeq" id="WP_216377210.1">
    <property type="nucleotide sequence ID" value="NZ_JAGRYT010000038.1"/>
</dbReference>
<keyword evidence="3" id="KW-1003">Cell membrane</keyword>
<organism evidence="13 14">
    <name type="scientific">Cedecea davisae</name>
    <dbReference type="NCBI Taxonomy" id="158484"/>
    <lineage>
        <taxon>Bacteria</taxon>
        <taxon>Pseudomonadati</taxon>
        <taxon>Pseudomonadota</taxon>
        <taxon>Gammaproteobacteria</taxon>
        <taxon>Enterobacterales</taxon>
        <taxon>Enterobacteriaceae</taxon>
        <taxon>Cedecea</taxon>
    </lineage>
</organism>
<keyword evidence="6 10" id="KW-0812">Transmembrane</keyword>
<dbReference type="InterPro" id="IPR050429">
    <property type="entry name" value="PTS_Glucose_EIICBA"/>
</dbReference>
<accession>A0ABS6DMR0</accession>
<dbReference type="PANTHER" id="PTHR30009">
    <property type="entry name" value="CYTOCHROME C-TYPE SYNTHESIS PROTEIN AND PTS TRANSMEMBRANE COMPONENT"/>
    <property type="match status" value="1"/>
</dbReference>
<dbReference type="InterPro" id="IPR003352">
    <property type="entry name" value="PTS_EIIC"/>
</dbReference>
<evidence type="ECO:0000256" key="2">
    <source>
        <dbReference type="ARBA" id="ARBA00022448"/>
    </source>
</evidence>
<dbReference type="EMBL" id="JAGRYU010000035">
    <property type="protein sequence ID" value="MBU4684508.1"/>
    <property type="molecule type" value="Genomic_DNA"/>
</dbReference>
<evidence type="ECO:0000256" key="7">
    <source>
        <dbReference type="ARBA" id="ARBA00022989"/>
    </source>
</evidence>
<keyword evidence="4" id="KW-0762">Sugar transport</keyword>
<evidence type="ECO:0000259" key="11">
    <source>
        <dbReference type="PROSITE" id="PS51098"/>
    </source>
</evidence>
<evidence type="ECO:0000313" key="14">
    <source>
        <dbReference type="Proteomes" id="UP000686327"/>
    </source>
</evidence>
<protein>
    <submittedName>
        <fullName evidence="13">PTS transporter subunit EIIC</fullName>
    </submittedName>
</protein>
<feature type="active site" description="Phosphocysteine intermediate; for EIIB activity" evidence="9">
    <location>
        <position position="443"/>
    </location>
</feature>
<sequence length="499" mass="53722">MSLLSSVVKSLSKLSMIGRALMLPISLLPAAGLLLAFGDKFHLPLMMNAGGVIFDNLPMLFAIGSAVGLAAESGIAALSAAVSVFIINITIGTVMHITPEMASAGGKYAMVVGIPTLQMGVFGGLISGILAAWCYNKFHTMQLPEFLGFFSGKRFVAIATAFLSFLLGMVLPWVWSYIQSGIDALSVVVNGDNQAASTFIFGLVERALIPLGLHHIWYPSFWYSFGEYTTHGGQVIHGDQTIWFKMLEEGVKSFSSDSYQDAGKFMQGEFPLMLFALPAACLAMYHEANTKNKKIASGILFSAALTCFLTGITEPVEFTFIFVAPILYVFNAVMAGLSYMCMYLLHAHIAKSFSAGMIDYISFGILPSFNGYQTNFLMAVVVGVPMALIYYFTFRFVIRRFDVKTPGRAEITANAGDKTDTELAGDIIGLLGGAPNINSVGSCITRLRLEVDDSAMVDKDGLNNLGARGVVFVGDSGIQVIFGARAQFIAQTMSTMIGK</sequence>
<dbReference type="InterPro" id="IPR001996">
    <property type="entry name" value="PTS_IIB_1"/>
</dbReference>
<dbReference type="InterPro" id="IPR013013">
    <property type="entry name" value="PTS_EIIC_1"/>
</dbReference>
<feature type="transmembrane region" description="Helical" evidence="10">
    <location>
        <begin position="376"/>
        <end position="398"/>
    </location>
</feature>
<dbReference type="PROSITE" id="PS01035">
    <property type="entry name" value="PTS_EIIB_TYPE_1_CYS"/>
    <property type="match status" value="1"/>
</dbReference>
<name>A0ABS6DMR0_9ENTR</name>
<evidence type="ECO:0000256" key="8">
    <source>
        <dbReference type="ARBA" id="ARBA00023136"/>
    </source>
</evidence>
<dbReference type="Pfam" id="PF02378">
    <property type="entry name" value="PTS_EIIC"/>
    <property type="match status" value="1"/>
</dbReference>
<feature type="transmembrane region" description="Helical" evidence="10">
    <location>
        <begin position="295"/>
        <end position="312"/>
    </location>
</feature>
<comment type="subcellular location">
    <subcellularLocation>
        <location evidence="1">Cell membrane</location>
        <topology evidence="1">Multi-pass membrane protein</topology>
    </subcellularLocation>
</comment>
<feature type="transmembrane region" description="Helical" evidence="10">
    <location>
        <begin position="117"/>
        <end position="135"/>
    </location>
</feature>
<keyword evidence="5" id="KW-0598">Phosphotransferase system</keyword>
<keyword evidence="2" id="KW-0813">Transport</keyword>
<gene>
    <name evidence="13" type="ORF">KC222_21155</name>
</gene>
<feature type="transmembrane region" description="Helical" evidence="10">
    <location>
        <begin position="155"/>
        <end position="175"/>
    </location>
</feature>
<dbReference type="InterPro" id="IPR018113">
    <property type="entry name" value="PTrfase_EIIB_Cys"/>
</dbReference>
<dbReference type="Pfam" id="PF00367">
    <property type="entry name" value="PTS_EIIB"/>
    <property type="match status" value="1"/>
</dbReference>
<feature type="domain" description="PTS EIIB type-1" evidence="11">
    <location>
        <begin position="421"/>
        <end position="499"/>
    </location>
</feature>